<keyword evidence="3" id="KW-0862">Zinc</keyword>
<dbReference type="Pfam" id="PF13445">
    <property type="entry name" value="zf-RING_UBOX"/>
    <property type="match status" value="1"/>
</dbReference>
<feature type="signal peptide" evidence="7">
    <location>
        <begin position="1"/>
        <end position="17"/>
    </location>
</feature>
<feature type="region of interest" description="Disordered" evidence="6">
    <location>
        <begin position="500"/>
        <end position="638"/>
    </location>
</feature>
<feature type="compositionally biased region" description="Polar residues" evidence="6">
    <location>
        <begin position="524"/>
        <end position="540"/>
    </location>
</feature>
<keyword evidence="1" id="KW-0479">Metal-binding</keyword>
<evidence type="ECO:0000256" key="5">
    <source>
        <dbReference type="SAM" id="Coils"/>
    </source>
</evidence>
<evidence type="ECO:0000313" key="10">
    <source>
        <dbReference type="EMBL" id="CAB3264768.1"/>
    </source>
</evidence>
<keyword evidence="7" id="KW-0732">Signal</keyword>
<feature type="compositionally biased region" description="Polar residues" evidence="6">
    <location>
        <begin position="608"/>
        <end position="621"/>
    </location>
</feature>
<dbReference type="Gene3D" id="2.30.42.10">
    <property type="match status" value="2"/>
</dbReference>
<dbReference type="PANTHER" id="PTHR15545:SF8">
    <property type="entry name" value="SLO-INTERACTING PROTEIN 1"/>
    <property type="match status" value="1"/>
</dbReference>
<feature type="compositionally biased region" description="Polar residues" evidence="6">
    <location>
        <begin position="877"/>
        <end position="889"/>
    </location>
</feature>
<feature type="compositionally biased region" description="Low complexity" evidence="6">
    <location>
        <begin position="501"/>
        <end position="513"/>
    </location>
</feature>
<dbReference type="SMART" id="SM00184">
    <property type="entry name" value="RING"/>
    <property type="match status" value="1"/>
</dbReference>
<organism evidence="10">
    <name type="scientific">Phallusia mammillata</name>
    <dbReference type="NCBI Taxonomy" id="59560"/>
    <lineage>
        <taxon>Eukaryota</taxon>
        <taxon>Metazoa</taxon>
        <taxon>Chordata</taxon>
        <taxon>Tunicata</taxon>
        <taxon>Ascidiacea</taxon>
        <taxon>Phlebobranchia</taxon>
        <taxon>Ascidiidae</taxon>
        <taxon>Phallusia</taxon>
    </lineage>
</organism>
<dbReference type="SMART" id="SM00228">
    <property type="entry name" value="PDZ"/>
    <property type="match status" value="1"/>
</dbReference>
<feature type="compositionally biased region" description="Low complexity" evidence="6">
    <location>
        <begin position="697"/>
        <end position="715"/>
    </location>
</feature>
<feature type="region of interest" description="Disordered" evidence="6">
    <location>
        <begin position="682"/>
        <end position="726"/>
    </location>
</feature>
<dbReference type="SUPFAM" id="SSF50156">
    <property type="entry name" value="PDZ domain-like"/>
    <property type="match status" value="1"/>
</dbReference>
<dbReference type="SUPFAM" id="SSF57850">
    <property type="entry name" value="RING/U-box"/>
    <property type="match status" value="1"/>
</dbReference>
<evidence type="ECO:0000256" key="3">
    <source>
        <dbReference type="ARBA" id="ARBA00022833"/>
    </source>
</evidence>
<evidence type="ECO:0000256" key="7">
    <source>
        <dbReference type="SAM" id="SignalP"/>
    </source>
</evidence>
<proteinExistence type="evidence at transcript level"/>
<sequence length="1105" mass="122242">MTTLLVVMGFPLHLFDSGLDDSYLCWICKQVLDNPLAVPCGHVFCSSCVEPWVTKSNSCPCDCDGKVAISDLNQVQPLDTLIGKLTSKCSNHDKGCQFSGQLRDAKLHLKVCPFATPITEPVSIGQSSVSCASEQTMDDIETIDSLKKRAKELKEEIQSLKSQLEEQNSAKVYSSGNTKYAEDMVKEDSIHLSKEEYNILQVNGEDLSTASHEAAAEAFKRAAEPITVVLRRNNSNGHSNVGPCHSPKTAATSQKDRFSASTQTAQDNNGMCFCQFLIENCRKMPDRLSSLIMSELLRYKLTATNPHLCNDVSDSFAPGSPANDEVYLPEEDDDVFGIHYEEVTLKRPSSQDKLGIMLCDHVDRLSGATQVIVNEVAPESIAARSQSIFEGDQIVKVNGIPVHSMNEASRLLRKDNAVITFLICRQHIVENEDWREENESTAFTESKEERVLHDVTNFDRDETGTTTSEESRPRYLEHKSPERCVEYAAIVSQKLSCEAMGTTDSGTSHSSTTACSQNEKDSGFGQTTDGTVQSTVSKSTNDNRRFGTTSSGGSSSHSAAREFTYVPVQKYHQKKRPAQHKAVAGDSGDSAKGSMERSIPEERESDLSRLNQAIESLEVNQTNTIPTPNNPFDGEDCDNVSPWVKIAMQDYQEKIRQYENTGDARVIHPALPADADGLLSNARSESVATDNTSSAYSTGDSFRSSSSASGQRLSSELQTPPLSPEKQIYDSVSPYYNVCTNELPPYTGKHHGVTMSYYVSSDGNSDGEGPACYLTHDDDSGSEGFADAGLEFSQMFTSALGQHPKLQHSKSAPVPVLNHPAFANNFMSQSVTASTKQLCKAAAHVAQTRRSTASSGEIPSDCTDKSKSSSRTRTGSQRENVSTDSMSGQTVITHTNENCQQVEMPHPKPFPRHKARRSSEQIKQPILRPAAPNRSQSYTEGQVACKTAMDESLTGSNGDVSSEWKVRVRNDGTRYITKRPVRERLLKEREQRLLAERCGITTDDDAATELKLGRHWTRDERKRHMRIAREKRRRKDFMQRCRLEALNENAPADGEIVELSHKKMTRRKHKRMLLDNFVTVQEILAHGDRTTSANKVNPLLSVTYI</sequence>
<dbReference type="InterPro" id="IPR051971">
    <property type="entry name" value="E3_ubiquitin-PDZ_ligase"/>
</dbReference>
<protein>
    <submittedName>
        <fullName evidence="10">E3 ubiquitin-protein ligase PDZRN3-like</fullName>
    </submittedName>
</protein>
<feature type="compositionally biased region" description="Low complexity" evidence="6">
    <location>
        <begin position="547"/>
        <end position="558"/>
    </location>
</feature>
<feature type="domain" description="RING-type" evidence="8">
    <location>
        <begin position="25"/>
        <end position="62"/>
    </location>
</feature>
<gene>
    <name evidence="10" type="primary">Pdzrn3</name>
</gene>
<dbReference type="InterPro" id="IPR041489">
    <property type="entry name" value="PDZ_6"/>
</dbReference>
<evidence type="ECO:0000256" key="4">
    <source>
        <dbReference type="PROSITE-ProRule" id="PRU00175"/>
    </source>
</evidence>
<dbReference type="InterPro" id="IPR001478">
    <property type="entry name" value="PDZ"/>
</dbReference>
<dbReference type="InterPro" id="IPR013083">
    <property type="entry name" value="Znf_RING/FYVE/PHD"/>
</dbReference>
<dbReference type="GO" id="GO:0008270">
    <property type="term" value="F:zinc ion binding"/>
    <property type="evidence" value="ECO:0007669"/>
    <property type="project" value="UniProtKB-KW"/>
</dbReference>
<dbReference type="Pfam" id="PF17820">
    <property type="entry name" value="PDZ_6"/>
    <property type="match status" value="1"/>
</dbReference>
<dbReference type="Gene3D" id="3.30.40.10">
    <property type="entry name" value="Zinc/RING finger domain, C3HC4 (zinc finger)"/>
    <property type="match status" value="1"/>
</dbReference>
<dbReference type="PROSITE" id="PS50089">
    <property type="entry name" value="ZF_RING_2"/>
    <property type="match status" value="1"/>
</dbReference>
<dbReference type="EMBL" id="LR788906">
    <property type="protein sequence ID" value="CAB3264768.1"/>
    <property type="molecule type" value="mRNA"/>
</dbReference>
<keyword evidence="5" id="KW-0175">Coiled coil</keyword>
<feature type="compositionally biased region" description="Low complexity" evidence="6">
    <location>
        <begin position="622"/>
        <end position="631"/>
    </location>
</feature>
<evidence type="ECO:0000256" key="6">
    <source>
        <dbReference type="SAM" id="MobiDB-lite"/>
    </source>
</evidence>
<dbReference type="InterPro" id="IPR027370">
    <property type="entry name" value="Znf-RING_euk"/>
</dbReference>
<dbReference type="InterPro" id="IPR001841">
    <property type="entry name" value="Znf_RING"/>
</dbReference>
<feature type="compositionally biased region" description="Polar residues" evidence="6">
    <location>
        <begin position="682"/>
        <end position="696"/>
    </location>
</feature>
<name>A0A6F9DP47_9ASCI</name>
<evidence type="ECO:0000259" key="9">
    <source>
        <dbReference type="PROSITE" id="PS50106"/>
    </source>
</evidence>
<feature type="compositionally biased region" description="Polar residues" evidence="6">
    <location>
        <begin position="848"/>
        <end position="857"/>
    </location>
</feature>
<dbReference type="PANTHER" id="PTHR15545">
    <property type="entry name" value="PDZ DOMAIN CONTAINING RING FINGER PROTEIN 3, 4"/>
    <property type="match status" value="1"/>
</dbReference>
<dbReference type="AlphaFoldDB" id="A0A6F9DP47"/>
<feature type="coiled-coil region" evidence="5">
    <location>
        <begin position="143"/>
        <end position="170"/>
    </location>
</feature>
<dbReference type="PROSITE" id="PS00518">
    <property type="entry name" value="ZF_RING_1"/>
    <property type="match status" value="1"/>
</dbReference>
<feature type="region of interest" description="Disordered" evidence="6">
    <location>
        <begin position="439"/>
        <end position="478"/>
    </location>
</feature>
<feature type="region of interest" description="Disordered" evidence="6">
    <location>
        <begin position="848"/>
        <end position="889"/>
    </location>
</feature>
<reference evidence="10" key="1">
    <citation type="submission" date="2020-04" db="EMBL/GenBank/DDBJ databases">
        <authorList>
            <person name="Neveu A P."/>
        </authorList>
    </citation>
    <scope>NUCLEOTIDE SEQUENCE</scope>
    <source>
        <tissue evidence="10">Whole embryo</tissue>
    </source>
</reference>
<dbReference type="InterPro" id="IPR036034">
    <property type="entry name" value="PDZ_sf"/>
</dbReference>
<dbReference type="InterPro" id="IPR017907">
    <property type="entry name" value="Znf_RING_CS"/>
</dbReference>
<keyword evidence="2 4" id="KW-0863">Zinc-finger</keyword>
<evidence type="ECO:0000256" key="2">
    <source>
        <dbReference type="ARBA" id="ARBA00022771"/>
    </source>
</evidence>
<evidence type="ECO:0000259" key="8">
    <source>
        <dbReference type="PROSITE" id="PS50089"/>
    </source>
</evidence>
<evidence type="ECO:0000256" key="1">
    <source>
        <dbReference type="ARBA" id="ARBA00022723"/>
    </source>
</evidence>
<accession>A0A6F9DP47</accession>
<feature type="compositionally biased region" description="Basic and acidic residues" evidence="6">
    <location>
        <begin position="445"/>
        <end position="478"/>
    </location>
</feature>
<dbReference type="PROSITE" id="PS50106">
    <property type="entry name" value="PDZ"/>
    <property type="match status" value="1"/>
</dbReference>
<feature type="domain" description="PDZ" evidence="9">
    <location>
        <begin position="342"/>
        <end position="427"/>
    </location>
</feature>
<feature type="chain" id="PRO_5026132551" evidence="7">
    <location>
        <begin position="18"/>
        <end position="1105"/>
    </location>
</feature>
<dbReference type="CDD" id="cd06716">
    <property type="entry name" value="PDZ2-PDZRN4-like"/>
    <property type="match status" value="1"/>
</dbReference>
<feature type="compositionally biased region" description="Basic and acidic residues" evidence="6">
    <location>
        <begin position="594"/>
        <end position="607"/>
    </location>
</feature>
<feature type="region of interest" description="Disordered" evidence="6">
    <location>
        <begin position="901"/>
        <end position="922"/>
    </location>
</feature>